<dbReference type="SUPFAM" id="SSF56524">
    <property type="entry name" value="Oxidoreductase molybdopterin-binding domain"/>
    <property type="match status" value="1"/>
</dbReference>
<accession>A0ABS9KP30</accession>
<dbReference type="InterPro" id="IPR036374">
    <property type="entry name" value="OxRdtase_Mopterin-bd_sf"/>
</dbReference>
<dbReference type="RefSeq" id="WP_237870157.1">
    <property type="nucleotide sequence ID" value="NZ_JAKLTR010000003.1"/>
</dbReference>
<dbReference type="EMBL" id="JAKLTR010000003">
    <property type="protein sequence ID" value="MCG2614087.1"/>
    <property type="molecule type" value="Genomic_DNA"/>
</dbReference>
<evidence type="ECO:0000259" key="1">
    <source>
        <dbReference type="Pfam" id="PF00174"/>
    </source>
</evidence>
<protein>
    <submittedName>
        <fullName evidence="2">Molybdopterin-dependent oxidoreductase</fullName>
    </submittedName>
</protein>
<keyword evidence="3" id="KW-1185">Reference proteome</keyword>
<organism evidence="2 3">
    <name type="scientific">Terrimonas ginsenosidimutans</name>
    <dbReference type="NCBI Taxonomy" id="2908004"/>
    <lineage>
        <taxon>Bacteria</taxon>
        <taxon>Pseudomonadati</taxon>
        <taxon>Bacteroidota</taxon>
        <taxon>Chitinophagia</taxon>
        <taxon>Chitinophagales</taxon>
        <taxon>Chitinophagaceae</taxon>
        <taxon>Terrimonas</taxon>
    </lineage>
</organism>
<comment type="caution">
    <text evidence="2">The sequence shown here is derived from an EMBL/GenBank/DDBJ whole genome shotgun (WGS) entry which is preliminary data.</text>
</comment>
<proteinExistence type="predicted"/>
<dbReference type="Gene3D" id="3.90.420.10">
    <property type="entry name" value="Oxidoreductase, molybdopterin-binding domain"/>
    <property type="match status" value="1"/>
</dbReference>
<sequence>MKHKIAGAILLTILSLTTSGQTGQGTLTVKGEVGLPLTITTAGLSEFRHAEANMKDREGNMHKYTGVSVLSILDSAKVTLGKQLRGEHLKKYLLVKCADGYQVLFSLAELDPDFGNKTVILADRVDGKPLPEGKGPFRLIIPDDKALARNSYEVIEMIVSFAKD</sequence>
<dbReference type="InterPro" id="IPR000572">
    <property type="entry name" value="OxRdtase_Mopterin-bd_dom"/>
</dbReference>
<gene>
    <name evidence="2" type="ORF">LZZ85_07330</name>
</gene>
<name>A0ABS9KP30_9BACT</name>
<evidence type="ECO:0000313" key="2">
    <source>
        <dbReference type="EMBL" id="MCG2614087.1"/>
    </source>
</evidence>
<dbReference type="Proteomes" id="UP001165367">
    <property type="component" value="Unassembled WGS sequence"/>
</dbReference>
<feature type="domain" description="Oxidoreductase molybdopterin-binding" evidence="1">
    <location>
        <begin position="54"/>
        <end position="143"/>
    </location>
</feature>
<dbReference type="Pfam" id="PF00174">
    <property type="entry name" value="Oxidored_molyb"/>
    <property type="match status" value="1"/>
</dbReference>
<evidence type="ECO:0000313" key="3">
    <source>
        <dbReference type="Proteomes" id="UP001165367"/>
    </source>
</evidence>
<reference evidence="2" key="1">
    <citation type="submission" date="2022-01" db="EMBL/GenBank/DDBJ databases">
        <authorList>
            <person name="Jo J.-H."/>
            <person name="Im W.-T."/>
        </authorList>
    </citation>
    <scope>NUCLEOTIDE SEQUENCE</scope>
    <source>
        <strain evidence="2">NA20</strain>
    </source>
</reference>